<evidence type="ECO:0000256" key="4">
    <source>
        <dbReference type="SAM" id="SignalP"/>
    </source>
</evidence>
<keyword evidence="2" id="KW-0813">Transport</keyword>
<dbReference type="Proteomes" id="UP000199695">
    <property type="component" value="Unassembled WGS sequence"/>
</dbReference>
<dbReference type="Pfam" id="PF00496">
    <property type="entry name" value="SBP_bac_5"/>
    <property type="match status" value="1"/>
</dbReference>
<dbReference type="GO" id="GO:0043190">
    <property type="term" value="C:ATP-binding cassette (ABC) transporter complex"/>
    <property type="evidence" value="ECO:0007669"/>
    <property type="project" value="InterPro"/>
</dbReference>
<accession>A0A1H8BI83</accession>
<evidence type="ECO:0000256" key="2">
    <source>
        <dbReference type="ARBA" id="ARBA00022448"/>
    </source>
</evidence>
<gene>
    <name evidence="6" type="ORF">SAMN05444955_102200</name>
</gene>
<dbReference type="RefSeq" id="WP_170839707.1">
    <property type="nucleotide sequence ID" value="NZ_FOCQ01000002.1"/>
</dbReference>
<keyword evidence="3 4" id="KW-0732">Signal</keyword>
<protein>
    <submittedName>
        <fullName evidence="6">Peptide/nickel transport system substrate-binding protein</fullName>
    </submittedName>
</protein>
<dbReference type="EMBL" id="FOCQ01000002">
    <property type="protein sequence ID" value="SEM82532.1"/>
    <property type="molecule type" value="Genomic_DNA"/>
</dbReference>
<evidence type="ECO:0000259" key="5">
    <source>
        <dbReference type="Pfam" id="PF00496"/>
    </source>
</evidence>
<name>A0A1H8BI83_9BACL</name>
<comment type="similarity">
    <text evidence="1">Belongs to the bacterial solute-binding protein 5 family.</text>
</comment>
<dbReference type="SUPFAM" id="SSF53850">
    <property type="entry name" value="Periplasmic binding protein-like II"/>
    <property type="match status" value="1"/>
</dbReference>
<dbReference type="GO" id="GO:0015833">
    <property type="term" value="P:peptide transport"/>
    <property type="evidence" value="ECO:0007669"/>
    <property type="project" value="TreeGrafter"/>
</dbReference>
<evidence type="ECO:0000256" key="3">
    <source>
        <dbReference type="ARBA" id="ARBA00022729"/>
    </source>
</evidence>
<dbReference type="GO" id="GO:0042597">
    <property type="term" value="C:periplasmic space"/>
    <property type="evidence" value="ECO:0007669"/>
    <property type="project" value="UniProtKB-ARBA"/>
</dbReference>
<reference evidence="6 7" key="1">
    <citation type="submission" date="2016-10" db="EMBL/GenBank/DDBJ databases">
        <authorList>
            <person name="de Groot N.N."/>
        </authorList>
    </citation>
    <scope>NUCLEOTIDE SEQUENCE [LARGE SCALE GENOMIC DNA]</scope>
    <source>
        <strain evidence="6 7">DSM 46701</strain>
    </source>
</reference>
<dbReference type="PANTHER" id="PTHR30290">
    <property type="entry name" value="PERIPLASMIC BINDING COMPONENT OF ABC TRANSPORTER"/>
    <property type="match status" value="1"/>
</dbReference>
<evidence type="ECO:0000313" key="6">
    <source>
        <dbReference type="EMBL" id="SEM82532.1"/>
    </source>
</evidence>
<dbReference type="InterPro" id="IPR039424">
    <property type="entry name" value="SBP_5"/>
</dbReference>
<proteinExistence type="inferred from homology"/>
<dbReference type="PANTHER" id="PTHR30290:SF9">
    <property type="entry name" value="OLIGOPEPTIDE-BINDING PROTEIN APPA"/>
    <property type="match status" value="1"/>
</dbReference>
<dbReference type="InterPro" id="IPR030678">
    <property type="entry name" value="Peptide/Ni-bd"/>
</dbReference>
<evidence type="ECO:0000313" key="7">
    <source>
        <dbReference type="Proteomes" id="UP000199695"/>
    </source>
</evidence>
<organism evidence="6 7">
    <name type="scientific">Lihuaxuella thermophila</name>
    <dbReference type="NCBI Taxonomy" id="1173111"/>
    <lineage>
        <taxon>Bacteria</taxon>
        <taxon>Bacillati</taxon>
        <taxon>Bacillota</taxon>
        <taxon>Bacilli</taxon>
        <taxon>Bacillales</taxon>
        <taxon>Thermoactinomycetaceae</taxon>
        <taxon>Lihuaxuella</taxon>
    </lineage>
</organism>
<dbReference type="PIRSF" id="PIRSF002741">
    <property type="entry name" value="MppA"/>
    <property type="match status" value="1"/>
</dbReference>
<dbReference type="InterPro" id="IPR000914">
    <property type="entry name" value="SBP_5_dom"/>
</dbReference>
<dbReference type="CDD" id="cd08490">
    <property type="entry name" value="PBP2_NikA_DppA_OppA_like_3"/>
    <property type="match status" value="1"/>
</dbReference>
<sequence>MKNRIISYFILLLAVVLLLAGCSGNQAETQKNVNLLFNFPSSRLDPVVDKNNMAVRAGIGETLVKLNDQLQLEPALATHWENIDSHTWKFKIRENVRFHDGSLLKAKDVKSSLVRAMESSKAIQAALKIKSIEANGQELTIRTAEVHPSLPYELVHPSTAVVKIAQGNGIVGTGPFQLASFTPDTQVEVQKYDRYWGGSPKLDSAVIRFNSDGNARTLALQSKEADIAYHIPAEMIAALKNNPELRLVSTSGMRNHYLIFNMRKPLFRDLEARKSVDALIPREEMVKTLFHGTAEISRGPFHSSLPFANASSVNDGKDSVPVLAEVMKKHQHPLKLTLITYPGRPELPLMAQVLQQEARKQGIQVQIRTVDNIDEYLSQQTDWDLAMYSSLTAPRGDAGYFFNSSFLPEGALNYGKIDHPALTEKIRMFNQTLDEKQRQSLAGEIVQIIKDEALQLYMIHPHTTVAYGKHITSWKPSRTEYYILTHQMDVRR</sequence>
<dbReference type="PROSITE" id="PS51257">
    <property type="entry name" value="PROKAR_LIPOPROTEIN"/>
    <property type="match status" value="1"/>
</dbReference>
<dbReference type="Gene3D" id="3.40.190.10">
    <property type="entry name" value="Periplasmic binding protein-like II"/>
    <property type="match status" value="1"/>
</dbReference>
<feature type="domain" description="Solute-binding protein family 5" evidence="5">
    <location>
        <begin position="72"/>
        <end position="407"/>
    </location>
</feature>
<dbReference type="AlphaFoldDB" id="A0A1H8BI83"/>
<feature type="chain" id="PRO_5011685928" evidence="4">
    <location>
        <begin position="28"/>
        <end position="492"/>
    </location>
</feature>
<feature type="signal peptide" evidence="4">
    <location>
        <begin position="1"/>
        <end position="27"/>
    </location>
</feature>
<evidence type="ECO:0000256" key="1">
    <source>
        <dbReference type="ARBA" id="ARBA00005695"/>
    </source>
</evidence>
<dbReference type="STRING" id="1173111.SAMN05444955_102200"/>
<dbReference type="GO" id="GO:1904680">
    <property type="term" value="F:peptide transmembrane transporter activity"/>
    <property type="evidence" value="ECO:0007669"/>
    <property type="project" value="TreeGrafter"/>
</dbReference>
<keyword evidence="7" id="KW-1185">Reference proteome</keyword>
<dbReference type="Gene3D" id="3.10.105.10">
    <property type="entry name" value="Dipeptide-binding Protein, Domain 3"/>
    <property type="match status" value="1"/>
</dbReference>